<dbReference type="RefSeq" id="WP_345154086.1">
    <property type="nucleotide sequence ID" value="NZ_BAABEO010000034.1"/>
</dbReference>
<proteinExistence type="predicted"/>
<dbReference type="Pfam" id="PF07366">
    <property type="entry name" value="SnoaL"/>
    <property type="match status" value="1"/>
</dbReference>
<organism evidence="1 2">
    <name type="scientific">Arthrobacter ginkgonis</name>
    <dbReference type="NCBI Taxonomy" id="1630594"/>
    <lineage>
        <taxon>Bacteria</taxon>
        <taxon>Bacillati</taxon>
        <taxon>Actinomycetota</taxon>
        <taxon>Actinomycetes</taxon>
        <taxon>Micrococcales</taxon>
        <taxon>Micrococcaceae</taxon>
        <taxon>Arthrobacter</taxon>
    </lineage>
</organism>
<sequence>MAGETGLIKRFYLEVLAGGNFDLIDELVAEGFVDHESLPGQPPGKEGVRFFADTMRAAFPDLSVKSIDPALAEGDLEAVRTVLTGTHQGELMGVAPTGRTVEIESIDIIRIEDGKVAEHWGITDSMGLMQQLGDVPG</sequence>
<dbReference type="EMBL" id="BAABEO010000034">
    <property type="protein sequence ID" value="GAA3701656.1"/>
    <property type="molecule type" value="Genomic_DNA"/>
</dbReference>
<keyword evidence="2" id="KW-1185">Reference proteome</keyword>
<dbReference type="PANTHER" id="PTHR38436:SF1">
    <property type="entry name" value="ESTER CYCLASE"/>
    <property type="match status" value="1"/>
</dbReference>
<dbReference type="SUPFAM" id="SSF54427">
    <property type="entry name" value="NTF2-like"/>
    <property type="match status" value="1"/>
</dbReference>
<evidence type="ECO:0000313" key="2">
    <source>
        <dbReference type="Proteomes" id="UP001500752"/>
    </source>
</evidence>
<dbReference type="Proteomes" id="UP001500752">
    <property type="component" value="Unassembled WGS sequence"/>
</dbReference>
<dbReference type="InterPro" id="IPR009959">
    <property type="entry name" value="Cyclase_SnoaL-like"/>
</dbReference>
<accession>A0ABP7DAA6</accession>
<protein>
    <submittedName>
        <fullName evidence="1">Ester cyclase</fullName>
    </submittedName>
</protein>
<comment type="caution">
    <text evidence="1">The sequence shown here is derived from an EMBL/GenBank/DDBJ whole genome shotgun (WGS) entry which is preliminary data.</text>
</comment>
<dbReference type="Gene3D" id="3.10.450.50">
    <property type="match status" value="1"/>
</dbReference>
<dbReference type="InterPro" id="IPR032710">
    <property type="entry name" value="NTF2-like_dom_sf"/>
</dbReference>
<evidence type="ECO:0000313" key="1">
    <source>
        <dbReference type="EMBL" id="GAA3701656.1"/>
    </source>
</evidence>
<name>A0ABP7DAA6_9MICC</name>
<gene>
    <name evidence="1" type="ORF">GCM10023081_42620</name>
</gene>
<dbReference type="PANTHER" id="PTHR38436">
    <property type="entry name" value="POLYKETIDE CYCLASE SNOAL-LIKE DOMAIN"/>
    <property type="match status" value="1"/>
</dbReference>
<reference evidence="2" key="1">
    <citation type="journal article" date="2019" name="Int. J. Syst. Evol. Microbiol.">
        <title>The Global Catalogue of Microorganisms (GCM) 10K type strain sequencing project: providing services to taxonomists for standard genome sequencing and annotation.</title>
        <authorList>
            <consortium name="The Broad Institute Genomics Platform"/>
            <consortium name="The Broad Institute Genome Sequencing Center for Infectious Disease"/>
            <person name="Wu L."/>
            <person name="Ma J."/>
        </authorList>
    </citation>
    <scope>NUCLEOTIDE SEQUENCE [LARGE SCALE GENOMIC DNA]</scope>
    <source>
        <strain evidence="2">JCM 30742</strain>
    </source>
</reference>